<evidence type="ECO:0000313" key="2">
    <source>
        <dbReference type="Proteomes" id="UP000024635"/>
    </source>
</evidence>
<dbReference type="Proteomes" id="UP000024635">
    <property type="component" value="Unassembled WGS sequence"/>
</dbReference>
<proteinExistence type="predicted"/>
<sequence length="70" mass="7468">MSSIAETATGASHKLFCGVLCSEATASRNITSVLASPITLQPYNSIHSDAEGMHFYKVSLLGSYDSMKQL</sequence>
<reference evidence="2" key="1">
    <citation type="journal article" date="2015" name="Nat. Genet.">
        <title>The genome and transcriptome of the zoonotic hookworm Ancylostoma ceylanicum identify infection-specific gene families.</title>
        <authorList>
            <person name="Schwarz E.M."/>
            <person name="Hu Y."/>
            <person name="Antoshechkin I."/>
            <person name="Miller M.M."/>
            <person name="Sternberg P.W."/>
            <person name="Aroian R.V."/>
        </authorList>
    </citation>
    <scope>NUCLEOTIDE SEQUENCE</scope>
    <source>
        <strain evidence="2">HY135</strain>
    </source>
</reference>
<keyword evidence="2" id="KW-1185">Reference proteome</keyword>
<protein>
    <submittedName>
        <fullName evidence="1">Uncharacterized protein</fullName>
    </submittedName>
</protein>
<accession>A0A016S2T5</accession>
<name>A0A016S2T5_9BILA</name>
<organism evidence="1 2">
    <name type="scientific">Ancylostoma ceylanicum</name>
    <dbReference type="NCBI Taxonomy" id="53326"/>
    <lineage>
        <taxon>Eukaryota</taxon>
        <taxon>Metazoa</taxon>
        <taxon>Ecdysozoa</taxon>
        <taxon>Nematoda</taxon>
        <taxon>Chromadorea</taxon>
        <taxon>Rhabditida</taxon>
        <taxon>Rhabditina</taxon>
        <taxon>Rhabditomorpha</taxon>
        <taxon>Strongyloidea</taxon>
        <taxon>Ancylostomatidae</taxon>
        <taxon>Ancylostomatinae</taxon>
        <taxon>Ancylostoma</taxon>
    </lineage>
</organism>
<gene>
    <name evidence="1" type="primary">Acey_s0313.g2199</name>
    <name evidence="1" type="ORF">Y032_0313g2199</name>
</gene>
<comment type="caution">
    <text evidence="1">The sequence shown here is derived from an EMBL/GenBank/DDBJ whole genome shotgun (WGS) entry which is preliminary data.</text>
</comment>
<evidence type="ECO:0000313" key="1">
    <source>
        <dbReference type="EMBL" id="EYB84632.1"/>
    </source>
</evidence>
<dbReference type="EMBL" id="JARK01001649">
    <property type="protein sequence ID" value="EYB84632.1"/>
    <property type="molecule type" value="Genomic_DNA"/>
</dbReference>
<dbReference type="AlphaFoldDB" id="A0A016S2T5"/>